<gene>
    <name evidence="3" type="ORF">D5086_0000192260</name>
</gene>
<dbReference type="AlphaFoldDB" id="A0A4U5PQT5"/>
<name>A0A4U5PQT5_POPAL</name>
<dbReference type="PANTHER" id="PTHR23315">
    <property type="entry name" value="U BOX DOMAIN-CONTAINING"/>
    <property type="match status" value="1"/>
</dbReference>
<dbReference type="PANTHER" id="PTHR23315:SF339">
    <property type="entry name" value="U-BOX DOMAIN-CONTAINING PROTEIN 40"/>
    <property type="match status" value="1"/>
</dbReference>
<proteinExistence type="predicted"/>
<organism evidence="3">
    <name type="scientific">Populus alba</name>
    <name type="common">White poplar</name>
    <dbReference type="NCBI Taxonomy" id="43335"/>
    <lineage>
        <taxon>Eukaryota</taxon>
        <taxon>Viridiplantae</taxon>
        <taxon>Streptophyta</taxon>
        <taxon>Embryophyta</taxon>
        <taxon>Tracheophyta</taxon>
        <taxon>Spermatophyta</taxon>
        <taxon>Magnoliopsida</taxon>
        <taxon>eudicotyledons</taxon>
        <taxon>Gunneridae</taxon>
        <taxon>Pentapetalae</taxon>
        <taxon>rosids</taxon>
        <taxon>fabids</taxon>
        <taxon>Malpighiales</taxon>
        <taxon>Salicaceae</taxon>
        <taxon>Saliceae</taxon>
        <taxon>Populus</taxon>
    </lineage>
</organism>
<feature type="compositionally biased region" description="Polar residues" evidence="2">
    <location>
        <begin position="84"/>
        <end position="109"/>
    </location>
</feature>
<evidence type="ECO:0000256" key="2">
    <source>
        <dbReference type="SAM" id="MobiDB-lite"/>
    </source>
</evidence>
<protein>
    <submittedName>
        <fullName evidence="3">Uncharacterized protein</fullName>
    </submittedName>
</protein>
<reference evidence="3" key="1">
    <citation type="submission" date="2018-10" db="EMBL/GenBank/DDBJ databases">
        <title>Population genomic analysis revealed the cold adaptation of white poplar.</title>
        <authorList>
            <person name="Liu Y.-J."/>
        </authorList>
    </citation>
    <scope>NUCLEOTIDE SEQUENCE [LARGE SCALE GENOMIC DNA]</scope>
    <source>
        <strain evidence="3">PAL-ZL1</strain>
    </source>
</reference>
<dbReference type="InterPro" id="IPR016024">
    <property type="entry name" value="ARM-type_fold"/>
</dbReference>
<evidence type="ECO:0000256" key="1">
    <source>
        <dbReference type="ARBA" id="ARBA00022786"/>
    </source>
</evidence>
<dbReference type="STRING" id="43335.A0A4U5PQT5"/>
<keyword evidence="1" id="KW-0833">Ubl conjugation pathway</keyword>
<dbReference type="InterPro" id="IPR011989">
    <property type="entry name" value="ARM-like"/>
</dbReference>
<evidence type="ECO:0000313" key="3">
    <source>
        <dbReference type="EMBL" id="TKR99519.1"/>
    </source>
</evidence>
<dbReference type="EMBL" id="RCHU01000624">
    <property type="protein sequence ID" value="TKR99519.1"/>
    <property type="molecule type" value="Genomic_DNA"/>
</dbReference>
<sequence length="380" mass="41309">MFLSRHVVFDENHFPCRKKENPPSSHTSSTKSFGIFPFLPTVINTAPPIDAPLCNPLHESSPPPVPVVEDVPFDFPSDHDHTPAPQQTPVTNSASYDDTSMNAIPSSPAANIIPDIGRSSPPPIPVVEDVPFDSSSDHDHTLAPQQPPVIDSAPYDDTSMNATPPSPAANIIPDTGSPSLISSSLNSNSPLHFEQVQPAPHPMVTRAQHGIHKPNPRYALVLERGDIPDEPRSVPILLEMVKSGRMESRVLLILCNLAWSPDGRHAMWDSGGVEVLLGLLRRSDFKSESTQDVCVSVLHGLSHGGLRFKGLARAAGAVEVLMQVEKTGSERTKEKVRRIFNMMTETRMEKEDVNWEEVLEDSGSTPCRFGGGKDGLSTNA</sequence>
<accession>A0A4U5PQT5</accession>
<dbReference type="Gene3D" id="1.25.10.10">
    <property type="entry name" value="Leucine-rich Repeat Variant"/>
    <property type="match status" value="1"/>
</dbReference>
<feature type="region of interest" description="Disordered" evidence="2">
    <location>
        <begin position="54"/>
        <end position="194"/>
    </location>
</feature>
<comment type="caution">
    <text evidence="3">The sequence shown here is derived from an EMBL/GenBank/DDBJ whole genome shotgun (WGS) entry which is preliminary data.</text>
</comment>
<dbReference type="SUPFAM" id="SSF48371">
    <property type="entry name" value="ARM repeat"/>
    <property type="match status" value="1"/>
</dbReference>
<feature type="compositionally biased region" description="Low complexity" evidence="2">
    <location>
        <begin position="177"/>
        <end position="191"/>
    </location>
</feature>